<evidence type="ECO:0000313" key="3">
    <source>
        <dbReference type="Proteomes" id="UP000469452"/>
    </source>
</evidence>
<evidence type="ECO:0000256" key="1">
    <source>
        <dbReference type="SAM" id="MobiDB-lite"/>
    </source>
</evidence>
<name>A0A6A4ZEQ1_APHAT</name>
<protein>
    <submittedName>
        <fullName evidence="2">Uncharacterized protein</fullName>
    </submittedName>
</protein>
<feature type="compositionally biased region" description="Gly residues" evidence="1">
    <location>
        <begin position="201"/>
        <end position="239"/>
    </location>
</feature>
<proteinExistence type="predicted"/>
<evidence type="ECO:0000313" key="2">
    <source>
        <dbReference type="EMBL" id="KAF0710090.1"/>
    </source>
</evidence>
<dbReference type="EMBL" id="VJMI01018609">
    <property type="protein sequence ID" value="KAF0710090.1"/>
    <property type="molecule type" value="Genomic_DNA"/>
</dbReference>
<reference evidence="2 3" key="1">
    <citation type="submission" date="2019-06" db="EMBL/GenBank/DDBJ databases">
        <title>Genomics analysis of Aphanomyces spp. identifies a new class of oomycete effector associated with host adaptation.</title>
        <authorList>
            <person name="Gaulin E."/>
        </authorList>
    </citation>
    <scope>NUCLEOTIDE SEQUENCE [LARGE SCALE GENOMIC DNA]</scope>
    <source>
        <strain evidence="2 3">E</strain>
    </source>
</reference>
<comment type="caution">
    <text evidence="2">The sequence shown here is derived from an EMBL/GenBank/DDBJ whole genome shotgun (WGS) entry which is preliminary data.</text>
</comment>
<dbReference type="AlphaFoldDB" id="A0A6A4ZEQ1"/>
<feature type="compositionally biased region" description="Polar residues" evidence="1">
    <location>
        <begin position="167"/>
        <end position="180"/>
    </location>
</feature>
<organism evidence="2 3">
    <name type="scientific">Aphanomyces astaci</name>
    <name type="common">Crayfish plague agent</name>
    <dbReference type="NCBI Taxonomy" id="112090"/>
    <lineage>
        <taxon>Eukaryota</taxon>
        <taxon>Sar</taxon>
        <taxon>Stramenopiles</taxon>
        <taxon>Oomycota</taxon>
        <taxon>Saprolegniomycetes</taxon>
        <taxon>Saprolegniales</taxon>
        <taxon>Verrucalvaceae</taxon>
        <taxon>Aphanomyces</taxon>
    </lineage>
</organism>
<dbReference type="Proteomes" id="UP000469452">
    <property type="component" value="Unassembled WGS sequence"/>
</dbReference>
<dbReference type="VEuPathDB" id="FungiDB:H257_18180"/>
<accession>A0A6A4ZEQ1</accession>
<sequence>MSEARLKTEEERCMLAEQVSNDRILLEEERRAMAAQLDAEKVRFRTSQTEEERCMLAEQVSNDRILLEEERRAMAAQLDAEKVRFRTNRMEFLRTRRSHPPQRMRLRWEVLSKISAVCIQVTMNSRPLPKDTVTGKLDAILAAMRMKPEQFPSSGQDVLAYMAGNTTTRMNPSHASTMRTGPSSLPPYGSGGGRKHPMASGNGGDGDGNDPGGNGGGGYGQEGHGGNDHGPGGNGGGNGDDPNPYPQFGSGPYSRRPADRHSVVAAARKQSLKLESVDKLQLDHFLGHLDGLQVEFRLSDVELIHIFEYRVSDSKIRTVQDCWARRYREGSNTTWCGTRSAFYMEFVQKSMSAKMVEITMNSTRKAKETVREYAWRISDAA</sequence>
<gene>
    <name evidence="2" type="ORF">AaE_012657</name>
</gene>
<feature type="region of interest" description="Disordered" evidence="1">
    <location>
        <begin position="167"/>
        <end position="262"/>
    </location>
</feature>